<dbReference type="Pfam" id="PF00335">
    <property type="entry name" value="Tetraspanin"/>
    <property type="match status" value="1"/>
</dbReference>
<feature type="transmembrane region" description="Helical" evidence="7">
    <location>
        <begin position="68"/>
        <end position="91"/>
    </location>
</feature>
<dbReference type="RefSeq" id="XP_022326767.1">
    <property type="nucleotide sequence ID" value="XM_022471059.1"/>
</dbReference>
<dbReference type="PRINTS" id="PR00259">
    <property type="entry name" value="TMFOUR"/>
</dbReference>
<organism evidence="8 9">
    <name type="scientific">Crassostrea virginica</name>
    <name type="common">Eastern oyster</name>
    <dbReference type="NCBI Taxonomy" id="6565"/>
    <lineage>
        <taxon>Eukaryota</taxon>
        <taxon>Metazoa</taxon>
        <taxon>Spiralia</taxon>
        <taxon>Lophotrochozoa</taxon>
        <taxon>Mollusca</taxon>
        <taxon>Bivalvia</taxon>
        <taxon>Autobranchia</taxon>
        <taxon>Pteriomorphia</taxon>
        <taxon>Ostreida</taxon>
        <taxon>Ostreoidea</taxon>
        <taxon>Ostreidae</taxon>
        <taxon>Crassostrea</taxon>
    </lineage>
</organism>
<keyword evidence="3 7" id="KW-0812">Transmembrane</keyword>
<evidence type="ECO:0000313" key="8">
    <source>
        <dbReference type="Proteomes" id="UP000694844"/>
    </source>
</evidence>
<comment type="similarity">
    <text evidence="2 7">Belongs to the tetraspanin (TM4SF) family.</text>
</comment>
<keyword evidence="8" id="KW-1185">Reference proteome</keyword>
<dbReference type="SUPFAM" id="SSF48652">
    <property type="entry name" value="Tetraspanin"/>
    <property type="match status" value="1"/>
</dbReference>
<protein>
    <recommendedName>
        <fullName evidence="7">Tetraspanin</fullName>
    </recommendedName>
</protein>
<evidence type="ECO:0000313" key="13">
    <source>
        <dbReference type="RefSeq" id="XP_022326770.1"/>
    </source>
</evidence>
<keyword evidence="5 7" id="KW-0472">Membrane</keyword>
<keyword evidence="4 7" id="KW-1133">Transmembrane helix</keyword>
<evidence type="ECO:0000256" key="5">
    <source>
        <dbReference type="ARBA" id="ARBA00023136"/>
    </source>
</evidence>
<evidence type="ECO:0000313" key="9">
    <source>
        <dbReference type="RefSeq" id="XP_022326766.1"/>
    </source>
</evidence>
<dbReference type="RefSeq" id="XP_022326766.1">
    <property type="nucleotide sequence ID" value="XM_022471058.1"/>
</dbReference>
<evidence type="ECO:0000256" key="4">
    <source>
        <dbReference type="ARBA" id="ARBA00022989"/>
    </source>
</evidence>
<evidence type="ECO:0000256" key="6">
    <source>
        <dbReference type="PIRSR" id="PIRSR002419-1"/>
    </source>
</evidence>
<feature type="transmembrane region" description="Helical" evidence="7">
    <location>
        <begin position="12"/>
        <end position="36"/>
    </location>
</feature>
<evidence type="ECO:0000313" key="12">
    <source>
        <dbReference type="RefSeq" id="XP_022326769.1"/>
    </source>
</evidence>
<evidence type="ECO:0000313" key="11">
    <source>
        <dbReference type="RefSeq" id="XP_022326768.1"/>
    </source>
</evidence>
<comment type="subcellular location">
    <subcellularLocation>
        <location evidence="1 7">Membrane</location>
        <topology evidence="1 7">Multi-pass membrane protein</topology>
    </subcellularLocation>
</comment>
<dbReference type="InterPro" id="IPR008952">
    <property type="entry name" value="Tetraspanin_EC2_sf"/>
</dbReference>
<evidence type="ECO:0000256" key="2">
    <source>
        <dbReference type="ARBA" id="ARBA00006840"/>
    </source>
</evidence>
<feature type="transmembrane region" description="Helical" evidence="7">
    <location>
        <begin position="248"/>
        <end position="270"/>
    </location>
</feature>
<accession>A0A8B8DIG4</accession>
<dbReference type="RefSeq" id="XP_022326768.1">
    <property type="nucleotide sequence ID" value="XM_022471060.1"/>
</dbReference>
<gene>
    <name evidence="9 10 11 12 13" type="primary">LOC111126421</name>
</gene>
<dbReference type="KEGG" id="cvn:111126421"/>
<dbReference type="PANTHER" id="PTHR19282:SF534">
    <property type="entry name" value="TETRASPANIN FAMILY-RELATED"/>
    <property type="match status" value="1"/>
</dbReference>
<dbReference type="GO" id="GO:0005886">
    <property type="term" value="C:plasma membrane"/>
    <property type="evidence" value="ECO:0007669"/>
    <property type="project" value="TreeGrafter"/>
</dbReference>
<evidence type="ECO:0000256" key="1">
    <source>
        <dbReference type="ARBA" id="ARBA00004141"/>
    </source>
</evidence>
<proteinExistence type="inferred from homology"/>
<feature type="transmembrane region" description="Helical" evidence="7">
    <location>
        <begin position="98"/>
        <end position="120"/>
    </location>
</feature>
<evidence type="ECO:0000256" key="3">
    <source>
        <dbReference type="ARBA" id="ARBA00022692"/>
    </source>
</evidence>
<evidence type="ECO:0000313" key="10">
    <source>
        <dbReference type="RefSeq" id="XP_022326767.1"/>
    </source>
</evidence>
<dbReference type="OrthoDB" id="6133340at2759"/>
<dbReference type="AlphaFoldDB" id="A0A8B8DIG4"/>
<sequence>MALQCGGIVGQVFLVVINIIFSLMGLGLLIAGALALSDVGNVNTDHVKPLLDTIEVGSFQVGSMATNLSILFIVIGVFIMIVSGLGLFGACCQNKCMLVVYAVLVLILLLMKIVIIALWFTMKDKVESEIKAKMVTALNNNYKDDTITNSNSVSNAWNYMFMTLDCCAVNPVKGTTNDFDTTAWCTTAPGSCQATSSEVPKTCCLGVTESTYSSAPATCHQNVDSGTYNSKGCYEALKDKLLSMSPSIIGVSITIILLEILAVIFAFLVCSQAGDKTSGLSDVARS</sequence>
<dbReference type="PANTHER" id="PTHR19282">
    <property type="entry name" value="TETRASPANIN"/>
    <property type="match status" value="1"/>
</dbReference>
<dbReference type="Proteomes" id="UP000694844">
    <property type="component" value="Chromosome 3"/>
</dbReference>
<reference evidence="9 10" key="1">
    <citation type="submission" date="2025-04" db="UniProtKB">
        <authorList>
            <consortium name="RefSeq"/>
        </authorList>
    </citation>
    <scope>IDENTIFICATION</scope>
    <source>
        <tissue evidence="9 10">Whole sample</tissue>
    </source>
</reference>
<dbReference type="PIRSF" id="PIRSF002419">
    <property type="entry name" value="Tetraspanin"/>
    <property type="match status" value="1"/>
</dbReference>
<dbReference type="RefSeq" id="XP_022326770.1">
    <property type="nucleotide sequence ID" value="XM_022471062.1"/>
</dbReference>
<dbReference type="RefSeq" id="XP_022326769.1">
    <property type="nucleotide sequence ID" value="XM_022471061.1"/>
</dbReference>
<dbReference type="InterPro" id="IPR018499">
    <property type="entry name" value="Tetraspanin/Peripherin"/>
</dbReference>
<dbReference type="InterPro" id="IPR000301">
    <property type="entry name" value="Tetraspanin_animals"/>
</dbReference>
<name>A0A8B8DIG4_CRAVI</name>
<dbReference type="GeneID" id="111126421"/>
<evidence type="ECO:0000256" key="7">
    <source>
        <dbReference type="RuleBase" id="RU361218"/>
    </source>
</evidence>
<keyword evidence="6" id="KW-1015">Disulfide bond</keyword>
<feature type="disulfide bond" evidence="6">
    <location>
        <begin position="167"/>
        <end position="192"/>
    </location>
</feature>